<sequence>MSMNTQDGDCQPSVFSLPDHKVGMGITDWPFKLCSRVTTFCRLMTHTDHAAVLARPAHKGIAEDIGTY</sequence>
<protein>
    <submittedName>
        <fullName evidence="1">Uncharacterized protein</fullName>
    </submittedName>
</protein>
<gene>
    <name evidence="1" type="ORF">FRX31_005926</name>
</gene>
<evidence type="ECO:0000313" key="2">
    <source>
        <dbReference type="Proteomes" id="UP000554482"/>
    </source>
</evidence>
<dbReference type="EMBL" id="JABWDY010005351">
    <property type="protein sequence ID" value="KAF5204506.1"/>
    <property type="molecule type" value="Genomic_DNA"/>
</dbReference>
<proteinExistence type="predicted"/>
<name>A0A7J6X408_THATH</name>
<keyword evidence="2" id="KW-1185">Reference proteome</keyword>
<dbReference type="Proteomes" id="UP000554482">
    <property type="component" value="Unassembled WGS sequence"/>
</dbReference>
<evidence type="ECO:0000313" key="1">
    <source>
        <dbReference type="EMBL" id="KAF5204506.1"/>
    </source>
</evidence>
<organism evidence="1 2">
    <name type="scientific">Thalictrum thalictroides</name>
    <name type="common">Rue-anemone</name>
    <name type="synonym">Anemone thalictroides</name>
    <dbReference type="NCBI Taxonomy" id="46969"/>
    <lineage>
        <taxon>Eukaryota</taxon>
        <taxon>Viridiplantae</taxon>
        <taxon>Streptophyta</taxon>
        <taxon>Embryophyta</taxon>
        <taxon>Tracheophyta</taxon>
        <taxon>Spermatophyta</taxon>
        <taxon>Magnoliopsida</taxon>
        <taxon>Ranunculales</taxon>
        <taxon>Ranunculaceae</taxon>
        <taxon>Thalictroideae</taxon>
        <taxon>Thalictrum</taxon>
    </lineage>
</organism>
<accession>A0A7J6X408</accession>
<reference evidence="1 2" key="1">
    <citation type="submission" date="2020-06" db="EMBL/GenBank/DDBJ databases">
        <title>Transcriptomic and genomic resources for Thalictrum thalictroides and T. hernandezii: Facilitating candidate gene discovery in an emerging model plant lineage.</title>
        <authorList>
            <person name="Arias T."/>
            <person name="Riano-Pachon D.M."/>
            <person name="Di Stilio V.S."/>
        </authorList>
    </citation>
    <scope>NUCLEOTIDE SEQUENCE [LARGE SCALE GENOMIC DNA]</scope>
    <source>
        <strain evidence="2">cv. WT478/WT964</strain>
        <tissue evidence="1">Leaves</tissue>
    </source>
</reference>
<dbReference type="AlphaFoldDB" id="A0A7J6X408"/>
<comment type="caution">
    <text evidence="1">The sequence shown here is derived from an EMBL/GenBank/DDBJ whole genome shotgun (WGS) entry which is preliminary data.</text>
</comment>